<dbReference type="FunFam" id="1.50.10.20:FF:000006">
    <property type="entry name" value="Mannan endo-1,6-alpha-mannosidase"/>
    <property type="match status" value="1"/>
</dbReference>
<dbReference type="EMBL" id="JAULSN010000012">
    <property type="protein sequence ID" value="KAK3361353.1"/>
    <property type="molecule type" value="Genomic_DNA"/>
</dbReference>
<organism evidence="12 13">
    <name type="scientific">Lasiosphaeria ovina</name>
    <dbReference type="NCBI Taxonomy" id="92902"/>
    <lineage>
        <taxon>Eukaryota</taxon>
        <taxon>Fungi</taxon>
        <taxon>Dikarya</taxon>
        <taxon>Ascomycota</taxon>
        <taxon>Pezizomycotina</taxon>
        <taxon>Sordariomycetes</taxon>
        <taxon>Sordariomycetidae</taxon>
        <taxon>Sordariales</taxon>
        <taxon>Lasiosphaeriaceae</taxon>
        <taxon>Lasiosphaeria</taxon>
    </lineage>
</organism>
<evidence type="ECO:0000256" key="4">
    <source>
        <dbReference type="ARBA" id="ARBA00012350"/>
    </source>
</evidence>
<reference evidence="12" key="1">
    <citation type="journal article" date="2023" name="Mol. Phylogenet. Evol.">
        <title>Genome-scale phylogeny and comparative genomics of the fungal order Sordariales.</title>
        <authorList>
            <person name="Hensen N."/>
            <person name="Bonometti L."/>
            <person name="Westerberg I."/>
            <person name="Brannstrom I.O."/>
            <person name="Guillou S."/>
            <person name="Cros-Aarteil S."/>
            <person name="Calhoun S."/>
            <person name="Haridas S."/>
            <person name="Kuo A."/>
            <person name="Mondo S."/>
            <person name="Pangilinan J."/>
            <person name="Riley R."/>
            <person name="LaButti K."/>
            <person name="Andreopoulos B."/>
            <person name="Lipzen A."/>
            <person name="Chen C."/>
            <person name="Yan M."/>
            <person name="Daum C."/>
            <person name="Ng V."/>
            <person name="Clum A."/>
            <person name="Steindorff A."/>
            <person name="Ohm R.A."/>
            <person name="Martin F."/>
            <person name="Silar P."/>
            <person name="Natvig D.O."/>
            <person name="Lalanne C."/>
            <person name="Gautier V."/>
            <person name="Ament-Velasquez S.L."/>
            <person name="Kruys A."/>
            <person name="Hutchinson M.I."/>
            <person name="Powell A.J."/>
            <person name="Barry K."/>
            <person name="Miller A.N."/>
            <person name="Grigoriev I.V."/>
            <person name="Debuchy R."/>
            <person name="Gladieux P."/>
            <person name="Hiltunen Thoren M."/>
            <person name="Johannesson H."/>
        </authorList>
    </citation>
    <scope>NUCLEOTIDE SEQUENCE</scope>
    <source>
        <strain evidence="12">CBS 958.72</strain>
    </source>
</reference>
<protein>
    <recommendedName>
        <fullName evidence="4">mannan endo-1,6-alpha-mannosidase</fullName>
        <ecNumber evidence="4">3.2.1.101</ecNumber>
    </recommendedName>
</protein>
<keyword evidence="5 11" id="KW-0732">Signal</keyword>
<dbReference type="GO" id="GO:0009272">
    <property type="term" value="P:fungal-type cell wall biogenesis"/>
    <property type="evidence" value="ECO:0007669"/>
    <property type="project" value="TreeGrafter"/>
</dbReference>
<evidence type="ECO:0000313" key="13">
    <source>
        <dbReference type="Proteomes" id="UP001287356"/>
    </source>
</evidence>
<feature type="signal peptide" evidence="11">
    <location>
        <begin position="1"/>
        <end position="20"/>
    </location>
</feature>
<comment type="caution">
    <text evidence="12">The sequence shown here is derived from an EMBL/GenBank/DDBJ whole genome shotgun (WGS) entry which is preliminary data.</text>
</comment>
<dbReference type="PANTHER" id="PTHR12145">
    <property type="entry name" value="MANNAN ENDO-1,6-ALPHA-MANNOSIDASE DCW1"/>
    <property type="match status" value="1"/>
</dbReference>
<dbReference type="InterPro" id="IPR014480">
    <property type="entry name" value="Mannan-1_6-alpha_mannosidase"/>
</dbReference>
<keyword evidence="7" id="KW-0472">Membrane</keyword>
<evidence type="ECO:0000256" key="6">
    <source>
        <dbReference type="ARBA" id="ARBA00022801"/>
    </source>
</evidence>
<accession>A0AAE0JTB2</accession>
<sequence length="528" mass="56081">MAKGRIVSVFLAIAVAASHAALNVDLDSSDSIKTAASAIAANLWTYYVGNQPGGTPGILPGPPPGGPYYWWEGGAMWGTLVDYWHFTADATYNNDTEAALTFQANQPDNNYMPPNWTASLGNDDQGFWGMSAMLAAETNFQNPPAGQPQWLALAQAVFNTQAERWDTASCGGGLRWQIPLSNNGYDYKNTITAGIFFNIAARLARYTANATYADWAVRTWDWVEAVGYIDADYNVFDGGHVENNCTDINPAQFSYIAAIFVQGLGFMYNYTHGDDVWGNRLRGLTNHTLNYFFPSGIAVEAACELPNLVQCTTDMLSFKGYLHRFLAQTTQMAPFTRATILPVLRSSAQGMASACDATSGVCGFRWNTGRPDGLVGAGQQMNALGALVGQLLALEETSATGADKTPLTNATGGTSVGNSAAGGNPSVDPVALPITEKDRAGAGILTALVLVSMVAALLWMSSAANEGPNRWEQDQRAAAAAASARSSVMTRASMLAPLPGQATGIAVADVSAARKFEHERQPPPQGVA</sequence>
<evidence type="ECO:0000256" key="7">
    <source>
        <dbReference type="ARBA" id="ARBA00023136"/>
    </source>
</evidence>
<keyword evidence="8" id="KW-0325">Glycoprotein</keyword>
<comment type="catalytic activity">
    <reaction evidence="1">
        <text>Random hydrolysis of (1-&gt;6)-alpha-D-mannosidic linkages in unbranched (1-&gt;6)-mannans.</text>
        <dbReference type="EC" id="3.2.1.101"/>
    </reaction>
</comment>
<keyword evidence="9" id="KW-0326">Glycosidase</keyword>
<dbReference type="PANTHER" id="PTHR12145:SF36">
    <property type="entry name" value="MANNAN ENDO-1,6-ALPHA-MANNOSIDASE DCW1"/>
    <property type="match status" value="1"/>
</dbReference>
<feature type="chain" id="PRO_5042013021" description="mannan endo-1,6-alpha-mannosidase" evidence="11">
    <location>
        <begin position="21"/>
        <end position="528"/>
    </location>
</feature>
<evidence type="ECO:0000256" key="5">
    <source>
        <dbReference type="ARBA" id="ARBA00022729"/>
    </source>
</evidence>
<dbReference type="EC" id="3.2.1.101" evidence="4"/>
<dbReference type="InterPro" id="IPR005198">
    <property type="entry name" value="Glyco_hydro_76"/>
</dbReference>
<dbReference type="Proteomes" id="UP001287356">
    <property type="component" value="Unassembled WGS sequence"/>
</dbReference>
<evidence type="ECO:0000256" key="2">
    <source>
        <dbReference type="ARBA" id="ARBA00004308"/>
    </source>
</evidence>
<reference evidence="12" key="2">
    <citation type="submission" date="2023-06" db="EMBL/GenBank/DDBJ databases">
        <authorList>
            <consortium name="Lawrence Berkeley National Laboratory"/>
            <person name="Haridas S."/>
            <person name="Hensen N."/>
            <person name="Bonometti L."/>
            <person name="Westerberg I."/>
            <person name="Brannstrom I.O."/>
            <person name="Guillou S."/>
            <person name="Cros-Aarteil S."/>
            <person name="Calhoun S."/>
            <person name="Kuo A."/>
            <person name="Mondo S."/>
            <person name="Pangilinan J."/>
            <person name="Riley R."/>
            <person name="Labutti K."/>
            <person name="Andreopoulos B."/>
            <person name="Lipzen A."/>
            <person name="Chen C."/>
            <person name="Yanf M."/>
            <person name="Daum C."/>
            <person name="Ng V."/>
            <person name="Clum A."/>
            <person name="Steindorff A."/>
            <person name="Ohm R."/>
            <person name="Martin F."/>
            <person name="Silar P."/>
            <person name="Natvig D."/>
            <person name="Lalanne C."/>
            <person name="Gautier V."/>
            <person name="Ament-Velasquez S.L."/>
            <person name="Kruys A."/>
            <person name="Hutchinson M.I."/>
            <person name="Powell A.J."/>
            <person name="Barry K."/>
            <person name="Miller A.N."/>
            <person name="Grigoriev I.V."/>
            <person name="Debuchy R."/>
            <person name="Gladieux P."/>
            <person name="Thoren M.H."/>
            <person name="Johannesson H."/>
        </authorList>
    </citation>
    <scope>NUCLEOTIDE SEQUENCE</scope>
    <source>
        <strain evidence="12">CBS 958.72</strain>
    </source>
</reference>
<dbReference type="AlphaFoldDB" id="A0AAE0JTB2"/>
<dbReference type="SUPFAM" id="SSF48208">
    <property type="entry name" value="Six-hairpin glycosidases"/>
    <property type="match status" value="1"/>
</dbReference>
<name>A0AAE0JTB2_9PEZI</name>
<evidence type="ECO:0000256" key="9">
    <source>
        <dbReference type="ARBA" id="ARBA00023295"/>
    </source>
</evidence>
<evidence type="ECO:0000256" key="8">
    <source>
        <dbReference type="ARBA" id="ARBA00023180"/>
    </source>
</evidence>
<comment type="similarity">
    <text evidence="3">Belongs to the glycosyl hydrolase 76 family.</text>
</comment>
<dbReference type="GO" id="GO:0016052">
    <property type="term" value="P:carbohydrate catabolic process"/>
    <property type="evidence" value="ECO:0007669"/>
    <property type="project" value="InterPro"/>
</dbReference>
<dbReference type="InterPro" id="IPR008928">
    <property type="entry name" value="6-hairpin_glycosidase_sf"/>
</dbReference>
<feature type="compositionally biased region" description="Polar residues" evidence="10">
    <location>
        <begin position="406"/>
        <end position="418"/>
    </location>
</feature>
<dbReference type="Gene3D" id="1.50.10.20">
    <property type="match status" value="1"/>
</dbReference>
<dbReference type="Pfam" id="PF03663">
    <property type="entry name" value="Glyco_hydro_76"/>
    <property type="match status" value="1"/>
</dbReference>
<gene>
    <name evidence="12" type="ORF">B0T24DRAFT_599685</name>
</gene>
<keyword evidence="13" id="KW-1185">Reference proteome</keyword>
<feature type="region of interest" description="Disordered" evidence="10">
    <location>
        <begin position="402"/>
        <end position="425"/>
    </location>
</feature>
<evidence type="ECO:0000256" key="11">
    <source>
        <dbReference type="SAM" id="SignalP"/>
    </source>
</evidence>
<dbReference type="GO" id="GO:0012505">
    <property type="term" value="C:endomembrane system"/>
    <property type="evidence" value="ECO:0007669"/>
    <property type="project" value="UniProtKB-SubCell"/>
</dbReference>
<evidence type="ECO:0000256" key="3">
    <source>
        <dbReference type="ARBA" id="ARBA00009699"/>
    </source>
</evidence>
<keyword evidence="6" id="KW-0378">Hydrolase</keyword>
<evidence type="ECO:0000256" key="1">
    <source>
        <dbReference type="ARBA" id="ARBA00001452"/>
    </source>
</evidence>
<evidence type="ECO:0000313" key="12">
    <source>
        <dbReference type="EMBL" id="KAK3361353.1"/>
    </source>
</evidence>
<dbReference type="GO" id="GO:0008496">
    <property type="term" value="F:mannan endo-1,6-alpha-mannosidase activity"/>
    <property type="evidence" value="ECO:0007669"/>
    <property type="project" value="UniProtKB-EC"/>
</dbReference>
<comment type="subcellular location">
    <subcellularLocation>
        <location evidence="2">Endomembrane system</location>
    </subcellularLocation>
</comment>
<evidence type="ECO:0000256" key="10">
    <source>
        <dbReference type="SAM" id="MobiDB-lite"/>
    </source>
</evidence>
<proteinExistence type="inferred from homology"/>